<gene>
    <name evidence="5" type="ORF">LAL4801_02984</name>
</gene>
<evidence type="ECO:0000256" key="1">
    <source>
        <dbReference type="ARBA" id="ARBA00005857"/>
    </source>
</evidence>
<dbReference type="Proteomes" id="UP000048926">
    <property type="component" value="Unassembled WGS sequence"/>
</dbReference>
<dbReference type="PANTHER" id="PTHR16263:SF4">
    <property type="entry name" value="TETRATRICOPEPTIDE REPEAT PROTEIN 38"/>
    <property type="match status" value="1"/>
</dbReference>
<evidence type="ECO:0000313" key="5">
    <source>
        <dbReference type="EMBL" id="CTQ44540.1"/>
    </source>
</evidence>
<dbReference type="InterPro" id="IPR011990">
    <property type="entry name" value="TPR-like_helical_dom_sf"/>
</dbReference>
<reference evidence="6" key="1">
    <citation type="submission" date="2015-07" db="EMBL/GenBank/DDBJ databases">
        <authorList>
            <person name="Rodrigo-Torres Lidia"/>
            <person name="Arahal R.David."/>
        </authorList>
    </citation>
    <scope>NUCLEOTIDE SEQUENCE [LARGE SCALE GENOMIC DNA]</scope>
    <source>
        <strain evidence="6">CECT 4801</strain>
    </source>
</reference>
<keyword evidence="5" id="KW-0808">Transferase</keyword>
<name>A0A0M6Y6V4_9HYPH</name>
<proteinExistence type="inferred from homology"/>
<dbReference type="AlphaFoldDB" id="A0A0M6Y6V4"/>
<keyword evidence="4" id="KW-0802">TPR repeat</keyword>
<dbReference type="Gene3D" id="1.25.40.10">
    <property type="entry name" value="Tetratricopeptide repeat domain"/>
    <property type="match status" value="1"/>
</dbReference>
<evidence type="ECO:0000256" key="2">
    <source>
        <dbReference type="ARBA" id="ARBA00019992"/>
    </source>
</evidence>
<dbReference type="STRING" id="187304.B0E33_08360"/>
<evidence type="ECO:0000256" key="4">
    <source>
        <dbReference type="ARBA" id="ARBA00022803"/>
    </source>
</evidence>
<dbReference type="SMART" id="SM00028">
    <property type="entry name" value="TPR"/>
    <property type="match status" value="2"/>
</dbReference>
<dbReference type="CDD" id="cd05804">
    <property type="entry name" value="StaR_like"/>
    <property type="match status" value="1"/>
</dbReference>
<accession>A0A0M6Y6V4</accession>
<dbReference type="InterPro" id="IPR033891">
    <property type="entry name" value="TTC38"/>
</dbReference>
<dbReference type="GO" id="GO:0016740">
    <property type="term" value="F:transferase activity"/>
    <property type="evidence" value="ECO:0007669"/>
    <property type="project" value="UniProtKB-KW"/>
</dbReference>
<dbReference type="KEGG" id="lagg:B0E33_08360"/>
<dbReference type="PANTHER" id="PTHR16263">
    <property type="entry name" value="TETRATRICOPEPTIDE REPEAT PROTEIN 38"/>
    <property type="match status" value="1"/>
</dbReference>
<dbReference type="RefSeq" id="WP_055657352.1">
    <property type="nucleotide sequence ID" value="NZ_CP045631.1"/>
</dbReference>
<evidence type="ECO:0000313" key="6">
    <source>
        <dbReference type="Proteomes" id="UP000048926"/>
    </source>
</evidence>
<sequence length="461" mass="51190">MRLTDQFGYELTLSDKEALTAWNETVKAFLAHGRTTPQHLETCLALAPDFALGHAARGIFCLLLGRKELTATAQECLAIARTSVQHTPVTARELAVVDALGSWLQGYPTRSADLLDTVLVTVPEDALIMKLVHAIRFVLGDATGMRQSIERVHAAYGETHPAYGYMLGCRAFSLEETGDYRLAEAAGRKGLEFARDDAWGLHAVAHVHDMTGRSEEGAGWLETQPEGWAHCNNFGYHVWWHLALMYLDQGQADKALALYDTDIRKDKTDDYRDISNAASLLVRLELEGVDTGPRWDELALLSDKRAEDGCNVFADLHYLLALLNGGRRMGAERLLTGLKERAQTETDLGRITAETGLPTGLGLEQYRKGNYASAFALLDSARDNLYMVGGSHAQRDVFERITIDAALRAGMPEDAERLLNSRTHKRGALDRFAEQRLEICDKMHRAHRVMEDQKLRATGSV</sequence>
<dbReference type="OrthoDB" id="9815900at2"/>
<keyword evidence="3" id="KW-0677">Repeat</keyword>
<organism evidence="5 6">
    <name type="scientific">Roseibium aggregatum</name>
    <dbReference type="NCBI Taxonomy" id="187304"/>
    <lineage>
        <taxon>Bacteria</taxon>
        <taxon>Pseudomonadati</taxon>
        <taxon>Pseudomonadota</taxon>
        <taxon>Alphaproteobacteria</taxon>
        <taxon>Hyphomicrobiales</taxon>
        <taxon>Stappiaceae</taxon>
        <taxon>Roseibium</taxon>
    </lineage>
</organism>
<protein>
    <recommendedName>
        <fullName evidence="2">Tetratricopeptide repeat protein 38</fullName>
    </recommendedName>
</protein>
<dbReference type="InterPro" id="IPR019734">
    <property type="entry name" value="TPR_rpt"/>
</dbReference>
<keyword evidence="6" id="KW-1185">Reference proteome</keyword>
<comment type="similarity">
    <text evidence="1">Belongs to the TTC38 family.</text>
</comment>
<evidence type="ECO:0000256" key="3">
    <source>
        <dbReference type="ARBA" id="ARBA00022737"/>
    </source>
</evidence>
<dbReference type="EMBL" id="CXST01000002">
    <property type="protein sequence ID" value="CTQ44540.1"/>
    <property type="molecule type" value="Genomic_DNA"/>
</dbReference>
<dbReference type="SUPFAM" id="SSF48452">
    <property type="entry name" value="TPR-like"/>
    <property type="match status" value="1"/>
</dbReference>